<dbReference type="InterPro" id="IPR041106">
    <property type="entry name" value="XRN1_D2_D3"/>
</dbReference>
<dbReference type="InterPro" id="IPR041412">
    <property type="entry name" value="Xrn1_helical"/>
</dbReference>
<evidence type="ECO:0000256" key="6">
    <source>
        <dbReference type="SAM" id="MobiDB-lite"/>
    </source>
</evidence>
<dbReference type="Gene3D" id="1.25.40.1050">
    <property type="match status" value="1"/>
</dbReference>
<feature type="compositionally biased region" description="Low complexity" evidence="6">
    <location>
        <begin position="1170"/>
        <end position="1181"/>
    </location>
</feature>
<dbReference type="InterPro" id="IPR047007">
    <property type="entry name" value="XRN1_D1_sf"/>
</dbReference>
<dbReference type="InterPro" id="IPR004859">
    <property type="entry name" value="Xrn1_N"/>
</dbReference>
<comment type="subcellular location">
    <subcellularLocation>
        <location evidence="5">Cytoplasm</location>
    </subcellularLocation>
</comment>
<dbReference type="EC" id="3.1.13.-" evidence="5"/>
<proteinExistence type="inferred from homology"/>
<name>A0A085MPB1_9BILA</name>
<feature type="domain" description="Xrn1 helical" evidence="8">
    <location>
        <begin position="292"/>
        <end position="368"/>
    </location>
</feature>
<organism evidence="12 13">
    <name type="scientific">Trichuris suis</name>
    <name type="common">pig whipworm</name>
    <dbReference type="NCBI Taxonomy" id="68888"/>
    <lineage>
        <taxon>Eukaryota</taxon>
        <taxon>Metazoa</taxon>
        <taxon>Ecdysozoa</taxon>
        <taxon>Nematoda</taxon>
        <taxon>Enoplea</taxon>
        <taxon>Dorylaimia</taxon>
        <taxon>Trichinellida</taxon>
        <taxon>Trichuridae</taxon>
        <taxon>Trichuris</taxon>
    </lineage>
</organism>
<dbReference type="GO" id="GO:0005634">
    <property type="term" value="C:nucleus"/>
    <property type="evidence" value="ECO:0007669"/>
    <property type="project" value="TreeGrafter"/>
</dbReference>
<dbReference type="Pfam" id="PF18129">
    <property type="entry name" value="SH3_12"/>
    <property type="match status" value="1"/>
</dbReference>
<dbReference type="PANTHER" id="PTHR12341:SF7">
    <property type="entry name" value="5'-3' EXORIBONUCLEASE 1"/>
    <property type="match status" value="1"/>
</dbReference>
<gene>
    <name evidence="12" type="ORF">M513_00220</name>
</gene>
<dbReference type="Proteomes" id="UP000030764">
    <property type="component" value="Unassembled WGS sequence"/>
</dbReference>
<dbReference type="GO" id="GO:0016075">
    <property type="term" value="P:rRNA catabolic process"/>
    <property type="evidence" value="ECO:0007669"/>
    <property type="project" value="TreeGrafter"/>
</dbReference>
<keyword evidence="3 5" id="KW-0269">Exonuclease</keyword>
<dbReference type="Pfam" id="PF18332">
    <property type="entry name" value="XRN1_D1"/>
    <property type="match status" value="1"/>
</dbReference>
<dbReference type="PANTHER" id="PTHR12341">
    <property type="entry name" value="5'-&gt;3' EXORIBONUCLEASE"/>
    <property type="match status" value="1"/>
</dbReference>
<evidence type="ECO:0000313" key="12">
    <source>
        <dbReference type="EMBL" id="KFD59057.1"/>
    </source>
</evidence>
<evidence type="ECO:0000259" key="10">
    <source>
        <dbReference type="Pfam" id="PF18332"/>
    </source>
</evidence>
<reference evidence="12 13" key="1">
    <citation type="journal article" date="2014" name="Nat. Genet.">
        <title>Genome and transcriptome of the porcine whipworm Trichuris suis.</title>
        <authorList>
            <person name="Jex A.R."/>
            <person name="Nejsum P."/>
            <person name="Schwarz E.M."/>
            <person name="Hu L."/>
            <person name="Young N.D."/>
            <person name="Hall R.S."/>
            <person name="Korhonen P.K."/>
            <person name="Liao S."/>
            <person name="Thamsborg S."/>
            <person name="Xia J."/>
            <person name="Xu P."/>
            <person name="Wang S."/>
            <person name="Scheerlinck J.P."/>
            <person name="Hofmann A."/>
            <person name="Sternberg P.W."/>
            <person name="Wang J."/>
            <person name="Gasser R.B."/>
        </authorList>
    </citation>
    <scope>NUCLEOTIDE SEQUENCE [LARGE SCALE GENOMIC DNA]</scope>
    <source>
        <strain evidence="12">DCEP-RM93M</strain>
    </source>
</reference>
<evidence type="ECO:0000313" key="13">
    <source>
        <dbReference type="Proteomes" id="UP000030764"/>
    </source>
</evidence>
<evidence type="ECO:0000256" key="4">
    <source>
        <dbReference type="ARBA" id="ARBA00038299"/>
    </source>
</evidence>
<keyword evidence="5" id="KW-0963">Cytoplasm</keyword>
<dbReference type="GO" id="GO:0003723">
    <property type="term" value="F:RNA binding"/>
    <property type="evidence" value="ECO:0007669"/>
    <property type="project" value="UniProtKB-KW"/>
</dbReference>
<dbReference type="CDD" id="cd18673">
    <property type="entry name" value="PIN_XRN1-2-like"/>
    <property type="match status" value="1"/>
</dbReference>
<keyword evidence="13" id="KW-1185">Reference proteome</keyword>
<feature type="region of interest" description="Disordered" evidence="6">
    <location>
        <begin position="1271"/>
        <end position="1290"/>
    </location>
</feature>
<dbReference type="Gene3D" id="3.40.50.12390">
    <property type="match status" value="1"/>
</dbReference>
<dbReference type="InterPro" id="IPR016494">
    <property type="entry name" value="5_3_exoribonuclease_1"/>
</dbReference>
<sequence>MQVKFRKNASYGVGLRKMGIPKFARLLCERYPCLCQLACDVEVPEFDNLYLDMNGIIHNCTHDNNAEVSLMRPESEVIKNIFAYIEMLFRVVRPKKLFFMAVDGVAPRAKINQQRARRFMSAKNAEMALAKFNRLGTVVDASDRFDSNCITPGTAFMDRLHGYLKYFVYMKMNTDPLWKGVTVIYSGHDYAGEGEHKIMSYIRYIRAKKSYSPATRHCLYGLDADLIILGLVCHEPYFSLLREEVTYRPKRKSPTRPVDQKPTRFYLLHLSLLREYISMDFSKLQEDYPTLFNLESLIDDWVLMVCLLGNDFLPHLADLHTHQNVLPNLCAAYMSVFGKMQGYVNEAGRLNLRRLGILFEKLSEMDRANFTLIYEDFVYARGSDEISVIIDNSLVANRREFWSGKTLEDDGNISESYASEWDDEMEEAFFKYRIGYYAEKLDVKKGPSGKPETVLHQRAAVEPLLLLRRRRFLGMVFYPYHYSPFITDLKGFENVNLRFVKGTSLPPFCQQMAVLPPASRQLVPEAFQDLMVDPSSPLISFYPEDFEIDLNGKRNDWESVVKLPFIDLELLNSVVASRENLLTAEEKRRSKPGCSFLYTYDRNMQGQDVVSSDPDLLPTVKNCKVRCQALPIGIFDIDPKEVVHGLLLNEETRCSTFPTFNQLLFERSIRCIHQRAYSPVSIDSVVLSVRPNGFKSLEDVAAHLLGTWVMVKWPHCVPALCTTVSTITDRYTCGTTGKKRKLEHQCHDEQMQQEWAKLAMIAEDELYSNRGIEVHGSEIMVHCSLPDGMRYLCDSNGQPKVMFSWKQPVQICPYPVILPCTDARQYFLRGKDDLKSLYPIGAVVFSMATSTYGLSGNIVARSRGAMLRVRLKNEIRKSLWSFVRIDSSKLVTKWFSADQLAKDLKMSRLVISRLTGTVPLYKGAGNERESEWENIGFNLKLTKMSMEMPGYATKDVDGFWVYSSKVRDHLMEYKQKFPEVIAVLTEIDKAEDKVYAVDIWTNDELGKRMAELTSWLGKLPFQSLKWQPCGAPFVKTDFLSTIEQTVDKLKATKRYNKASSFVANLKIDDVYCCTSVLGKWELETHTDHRLLDRVVFIQAGFSVPVGLAGTIVQLPPMGEMVTTDVLVLFDEEFVGGFRLDGCEKRSAYYVPLRALLNMSHGERVNRRLPSSSSSLAKQVSSAENTSRESIVDRSAKKEILGRLPSRSPQACPNEIIVNENLDRKPSLGHMTAVDNSALNEAALGLTSLRFTDRHSVESASPALNAPFIQSESTSGLHSTSNGFSSEVTSQPAPLPGLNNMFLPQEYEYFPLMSGNPQFQGNVYPQAPFPFGAQPSYAWQFGHPGVQVAGPLPPMMYPMQFSESERIDVLPVQPQGIGYPLPAFQMNQQGILAECSDDETYNPGRVSNSTVWVPDKERAVSLLETIKHYGYDGLPKLERPLPTNSARPQPSSYGCALGKGEARTQEAEFPGCSHTSDFWKQ</sequence>
<protein>
    <recommendedName>
        <fullName evidence="5">5'-3' exoribonuclease 1</fullName>
        <ecNumber evidence="5">3.1.13.-</ecNumber>
    </recommendedName>
</protein>
<keyword evidence="1 5" id="KW-0540">Nuclease</keyword>
<evidence type="ECO:0000259" key="11">
    <source>
        <dbReference type="Pfam" id="PF18334"/>
    </source>
</evidence>
<comment type="similarity">
    <text evidence="4 5">Belongs to the 5'-3' exonuclease family.</text>
</comment>
<keyword evidence="2 5" id="KW-0378">Hydrolase</keyword>
<feature type="region of interest" description="Disordered" evidence="6">
    <location>
        <begin position="1165"/>
        <end position="1190"/>
    </location>
</feature>
<dbReference type="Pfam" id="PF03159">
    <property type="entry name" value="XRN_N"/>
    <property type="match status" value="1"/>
</dbReference>
<feature type="domain" description="Exoribonuclease Xrn1 D2/D3" evidence="11">
    <location>
        <begin position="835"/>
        <end position="1054"/>
    </location>
</feature>
<feature type="domain" description="5'-3' exoribonuclease 1 SH3-like" evidence="9">
    <location>
        <begin position="1087"/>
        <end position="1157"/>
    </location>
</feature>
<dbReference type="InterPro" id="IPR047008">
    <property type="entry name" value="XRN1_SH3_sf"/>
</dbReference>
<dbReference type="PIRSF" id="PIRSF006743">
    <property type="entry name" value="Exonuclease_Xnr1"/>
    <property type="match status" value="1"/>
</dbReference>
<dbReference type="GO" id="GO:0000956">
    <property type="term" value="P:nuclear-transcribed mRNA catabolic process"/>
    <property type="evidence" value="ECO:0007669"/>
    <property type="project" value="InterPro"/>
</dbReference>
<evidence type="ECO:0000256" key="1">
    <source>
        <dbReference type="ARBA" id="ARBA00022722"/>
    </source>
</evidence>
<dbReference type="Pfam" id="PF18334">
    <property type="entry name" value="XRN1_D2_D3"/>
    <property type="match status" value="1"/>
</dbReference>
<feature type="domain" description="Xrn1 N-terminal" evidence="7">
    <location>
        <begin position="18"/>
        <end position="244"/>
    </location>
</feature>
<evidence type="ECO:0000256" key="3">
    <source>
        <dbReference type="ARBA" id="ARBA00022839"/>
    </source>
</evidence>
<dbReference type="GO" id="GO:0004534">
    <property type="term" value="F:5'-3' RNA exonuclease activity"/>
    <property type="evidence" value="ECO:0007669"/>
    <property type="project" value="TreeGrafter"/>
</dbReference>
<dbReference type="InterPro" id="IPR027073">
    <property type="entry name" value="5_3_exoribonuclease"/>
</dbReference>
<feature type="domain" description="Xrn1 helical" evidence="8">
    <location>
        <begin position="430"/>
        <end position="610"/>
    </location>
</feature>
<feature type="domain" description="5'-3' exoribonuclease 1 D1" evidence="10">
    <location>
        <begin position="654"/>
        <end position="791"/>
    </location>
</feature>
<evidence type="ECO:0000259" key="9">
    <source>
        <dbReference type="Pfam" id="PF18129"/>
    </source>
</evidence>
<dbReference type="InterPro" id="IPR040992">
    <property type="entry name" value="XRN1_D1"/>
</dbReference>
<evidence type="ECO:0000256" key="2">
    <source>
        <dbReference type="ARBA" id="ARBA00022801"/>
    </source>
</evidence>
<accession>A0A085MPB1</accession>
<dbReference type="InterPro" id="IPR041385">
    <property type="entry name" value="SH3_12"/>
</dbReference>
<keyword evidence="5" id="KW-0694">RNA-binding</keyword>
<evidence type="ECO:0000256" key="5">
    <source>
        <dbReference type="PIRNR" id="PIRNR006743"/>
    </source>
</evidence>
<dbReference type="GO" id="GO:0005737">
    <property type="term" value="C:cytoplasm"/>
    <property type="evidence" value="ECO:0007669"/>
    <property type="project" value="UniProtKB-SubCell"/>
</dbReference>
<dbReference type="Gene3D" id="2.170.260.40">
    <property type="match status" value="1"/>
</dbReference>
<dbReference type="EMBL" id="KL363182">
    <property type="protein sequence ID" value="KFD59057.1"/>
    <property type="molecule type" value="Genomic_DNA"/>
</dbReference>
<evidence type="ECO:0000259" key="8">
    <source>
        <dbReference type="Pfam" id="PF17846"/>
    </source>
</evidence>
<dbReference type="Pfam" id="PF17846">
    <property type="entry name" value="XRN_M"/>
    <property type="match status" value="2"/>
</dbReference>
<evidence type="ECO:0000259" key="7">
    <source>
        <dbReference type="Pfam" id="PF03159"/>
    </source>
</evidence>
<dbReference type="Gene3D" id="2.30.30.750">
    <property type="match status" value="1"/>
</dbReference>